<gene>
    <name evidence="6" type="ORF">ACFOD9_02450</name>
</gene>
<dbReference type="InterPro" id="IPR023346">
    <property type="entry name" value="Lysozyme-like_dom_sf"/>
</dbReference>
<keyword evidence="3 4" id="KW-0732">Signal</keyword>
<evidence type="ECO:0000313" key="7">
    <source>
        <dbReference type="Proteomes" id="UP001595604"/>
    </source>
</evidence>
<protein>
    <submittedName>
        <fullName evidence="6">Lytic transglycosylase domain-containing protein</fullName>
    </submittedName>
</protein>
<comment type="similarity">
    <text evidence="2">Belongs to the virb1 family.</text>
</comment>
<evidence type="ECO:0000256" key="4">
    <source>
        <dbReference type="SAM" id="SignalP"/>
    </source>
</evidence>
<dbReference type="PANTHER" id="PTHR37423">
    <property type="entry name" value="SOLUBLE LYTIC MUREIN TRANSGLYCOSYLASE-RELATED"/>
    <property type="match status" value="1"/>
</dbReference>
<proteinExistence type="inferred from homology"/>
<feature type="chain" id="PRO_5045926755" evidence="4">
    <location>
        <begin position="24"/>
        <end position="685"/>
    </location>
</feature>
<dbReference type="RefSeq" id="WP_379508499.1">
    <property type="nucleotide sequence ID" value="NZ_JBHRTQ010000003.1"/>
</dbReference>
<keyword evidence="7" id="KW-1185">Reference proteome</keyword>
<evidence type="ECO:0000259" key="5">
    <source>
        <dbReference type="Pfam" id="PF01464"/>
    </source>
</evidence>
<dbReference type="Pfam" id="PF01464">
    <property type="entry name" value="SLT"/>
    <property type="match status" value="1"/>
</dbReference>
<feature type="domain" description="Transglycosylase SLT" evidence="5">
    <location>
        <begin position="523"/>
        <end position="626"/>
    </location>
</feature>
<dbReference type="SUPFAM" id="SSF53955">
    <property type="entry name" value="Lysozyme-like"/>
    <property type="match status" value="1"/>
</dbReference>
<evidence type="ECO:0000313" key="6">
    <source>
        <dbReference type="EMBL" id="MFC3173105.1"/>
    </source>
</evidence>
<evidence type="ECO:0000256" key="1">
    <source>
        <dbReference type="ARBA" id="ARBA00007734"/>
    </source>
</evidence>
<dbReference type="InterPro" id="IPR008939">
    <property type="entry name" value="Lytic_TGlycosylase_superhlx_U"/>
</dbReference>
<dbReference type="CDD" id="cd13401">
    <property type="entry name" value="Slt70-like"/>
    <property type="match status" value="1"/>
</dbReference>
<reference evidence="7" key="1">
    <citation type="journal article" date="2019" name="Int. J. Syst. Evol. Microbiol.">
        <title>The Global Catalogue of Microorganisms (GCM) 10K type strain sequencing project: providing services to taxonomists for standard genome sequencing and annotation.</title>
        <authorList>
            <consortium name="The Broad Institute Genomics Platform"/>
            <consortium name="The Broad Institute Genome Sequencing Center for Infectious Disease"/>
            <person name="Wu L."/>
            <person name="Ma J."/>
        </authorList>
    </citation>
    <scope>NUCLEOTIDE SEQUENCE [LARGE SCALE GENOMIC DNA]</scope>
    <source>
        <strain evidence="7">KCTC 42984</strain>
    </source>
</reference>
<dbReference type="Gene3D" id="1.25.20.10">
    <property type="entry name" value="Bacterial muramidases"/>
    <property type="match status" value="1"/>
</dbReference>
<comment type="caution">
    <text evidence="6">The sequence shown here is derived from an EMBL/GenBank/DDBJ whole genome shotgun (WGS) entry which is preliminary data.</text>
</comment>
<sequence>MSSMVRKSLAGAFLVFLATEGPASSQSAISVPVVQPLPQATLAPASPPAWQGQTYVPTSGEGSEWDRARAQLRMSAATPMAQAVSRWKLLASTDTLAFTDYSGFLVAYPGFPEEDKLRRAAEKALDRGGASPAQVAAYFDRVAPLTNPARAQYALALAALGRTDAPAQALAAWRGGAMSDAAESALAPLVRASAADQDARMDSLLWAGNVPQAQRHLALTSPGRQPLFAARLAALQGTEPAAGLALPPEAASDPGYLYNRARQLIGAGRSAEAASLLASRPRLSALPVDAEKWVSLLLAAARGTDGATALRLAGGIDDAFAPGADISRLSFRLRDDYTSLMWLAGTRAVWTLGTPRGAAPLFYRYGMAARTPQTRAKGLYWAGRALALAGDGAGANGYFTQAAAYPDQYYGQLALERLGRPIPDFARAPSVTPTLAERQAFLARPIAAAVREVARESDWPTAVRFFKEIAAQANTPAEHQVVADLARELGRRDLGVILGQAAGAEGIQDFQHVAFPLIPTPEGTDWTMVHAISRQESQFAQNAVSHAGARGLMQLMPRTAAQEAGRIGLAFDASALMSQPGYNLKIGDTFFTRMLGYYGGSYPLAVAAYNAGPGNVNKWLRANGDPRTGSVNWVDWVERIPIQETRNYVQRVLENAVVYEAMNPDKAHYRGPNPLSHFLGKPAPG</sequence>
<evidence type="ECO:0000256" key="3">
    <source>
        <dbReference type="ARBA" id="ARBA00022729"/>
    </source>
</evidence>
<dbReference type="Proteomes" id="UP001595604">
    <property type="component" value="Unassembled WGS sequence"/>
</dbReference>
<dbReference type="PANTHER" id="PTHR37423:SF2">
    <property type="entry name" value="MEMBRANE-BOUND LYTIC MUREIN TRANSGLYCOSYLASE C"/>
    <property type="match status" value="1"/>
</dbReference>
<name>A0ABV7IKI8_9SPHN</name>
<dbReference type="InterPro" id="IPR008258">
    <property type="entry name" value="Transglycosylase_SLT_dom_1"/>
</dbReference>
<accession>A0ABV7IKI8</accession>
<feature type="signal peptide" evidence="4">
    <location>
        <begin position="1"/>
        <end position="23"/>
    </location>
</feature>
<dbReference type="EMBL" id="JBHRTQ010000003">
    <property type="protein sequence ID" value="MFC3173105.1"/>
    <property type="molecule type" value="Genomic_DNA"/>
</dbReference>
<dbReference type="SUPFAM" id="SSF48435">
    <property type="entry name" value="Bacterial muramidases"/>
    <property type="match status" value="1"/>
</dbReference>
<organism evidence="6 7">
    <name type="scientific">Novosphingobium bradum</name>
    <dbReference type="NCBI Taxonomy" id="1737444"/>
    <lineage>
        <taxon>Bacteria</taxon>
        <taxon>Pseudomonadati</taxon>
        <taxon>Pseudomonadota</taxon>
        <taxon>Alphaproteobacteria</taxon>
        <taxon>Sphingomonadales</taxon>
        <taxon>Sphingomonadaceae</taxon>
        <taxon>Novosphingobium</taxon>
    </lineage>
</organism>
<dbReference type="Gene3D" id="1.10.530.10">
    <property type="match status" value="1"/>
</dbReference>
<evidence type="ECO:0000256" key="2">
    <source>
        <dbReference type="ARBA" id="ARBA00009387"/>
    </source>
</evidence>
<comment type="similarity">
    <text evidence="1">Belongs to the transglycosylase Slt family.</text>
</comment>